<comment type="caution">
    <text evidence="2">The sequence shown here is derived from an EMBL/GenBank/DDBJ whole genome shotgun (WGS) entry which is preliminary data.</text>
</comment>
<dbReference type="Proteomes" id="UP001454036">
    <property type="component" value="Unassembled WGS sequence"/>
</dbReference>
<dbReference type="AlphaFoldDB" id="A0AAV3RBH0"/>
<organism evidence="2 3">
    <name type="scientific">Lithospermum erythrorhizon</name>
    <name type="common">Purple gromwell</name>
    <name type="synonym">Lithospermum officinale var. erythrorhizon</name>
    <dbReference type="NCBI Taxonomy" id="34254"/>
    <lineage>
        <taxon>Eukaryota</taxon>
        <taxon>Viridiplantae</taxon>
        <taxon>Streptophyta</taxon>
        <taxon>Embryophyta</taxon>
        <taxon>Tracheophyta</taxon>
        <taxon>Spermatophyta</taxon>
        <taxon>Magnoliopsida</taxon>
        <taxon>eudicotyledons</taxon>
        <taxon>Gunneridae</taxon>
        <taxon>Pentapetalae</taxon>
        <taxon>asterids</taxon>
        <taxon>lamiids</taxon>
        <taxon>Boraginales</taxon>
        <taxon>Boraginaceae</taxon>
        <taxon>Boraginoideae</taxon>
        <taxon>Lithospermeae</taxon>
        <taxon>Lithospermum</taxon>
    </lineage>
</organism>
<protein>
    <submittedName>
        <fullName evidence="2">Oxidoreductase</fullName>
    </submittedName>
</protein>
<dbReference type="Gene3D" id="3.40.30.10">
    <property type="entry name" value="Glutaredoxin"/>
    <property type="match status" value="1"/>
</dbReference>
<dbReference type="InterPro" id="IPR036249">
    <property type="entry name" value="Thioredoxin-like_sf"/>
</dbReference>
<dbReference type="InterPro" id="IPR002109">
    <property type="entry name" value="Glutaredoxin"/>
</dbReference>
<dbReference type="CDD" id="cd03031">
    <property type="entry name" value="GRX_GRX_like"/>
    <property type="match status" value="1"/>
</dbReference>
<dbReference type="Pfam" id="PF00462">
    <property type="entry name" value="Glutaredoxin"/>
    <property type="match status" value="1"/>
</dbReference>
<reference evidence="2 3" key="1">
    <citation type="submission" date="2024-01" db="EMBL/GenBank/DDBJ databases">
        <title>The complete chloroplast genome sequence of Lithospermum erythrorhizon: insights into the phylogenetic relationship among Boraginaceae species and the maternal lineages of purple gromwells.</title>
        <authorList>
            <person name="Okada T."/>
            <person name="Watanabe K."/>
        </authorList>
    </citation>
    <scope>NUCLEOTIDE SEQUENCE [LARGE SCALE GENOMIC DNA]</scope>
</reference>
<dbReference type="PANTHER" id="PTHR45669:SF30">
    <property type="entry name" value="OS04G0641300 PROTEIN"/>
    <property type="match status" value="1"/>
</dbReference>
<gene>
    <name evidence="2" type="ORF">LIER_41577</name>
</gene>
<dbReference type="SUPFAM" id="SSF52833">
    <property type="entry name" value="Thioredoxin-like"/>
    <property type="match status" value="1"/>
</dbReference>
<feature type="domain" description="Glutaredoxin" evidence="1">
    <location>
        <begin position="266"/>
        <end position="334"/>
    </location>
</feature>
<dbReference type="PANTHER" id="PTHR45669">
    <property type="entry name" value="GLUTAREDOXIN DOMAIN-CONTAINING CYSTEINE-RICH PROTEIN CG12206-RELATED"/>
    <property type="match status" value="1"/>
</dbReference>
<dbReference type="FunFam" id="3.40.30.10:FF:000273">
    <property type="entry name" value="Glutaredoxin family protein"/>
    <property type="match status" value="1"/>
</dbReference>
<dbReference type="Pfam" id="PF23733">
    <property type="entry name" value="GRXCR1-2_C"/>
    <property type="match status" value="1"/>
</dbReference>
<evidence type="ECO:0000259" key="1">
    <source>
        <dbReference type="Pfam" id="PF00462"/>
    </source>
</evidence>
<proteinExistence type="predicted"/>
<dbReference type="EMBL" id="BAABME010026349">
    <property type="protein sequence ID" value="GAA0173734.1"/>
    <property type="molecule type" value="Genomic_DNA"/>
</dbReference>
<evidence type="ECO:0000313" key="3">
    <source>
        <dbReference type="Proteomes" id="UP001454036"/>
    </source>
</evidence>
<dbReference type="PROSITE" id="PS51354">
    <property type="entry name" value="GLUTAREDOXIN_2"/>
    <property type="match status" value="1"/>
</dbReference>
<evidence type="ECO:0000313" key="2">
    <source>
        <dbReference type="EMBL" id="GAA0173734.1"/>
    </source>
</evidence>
<name>A0AAV3RBH0_LITER</name>
<keyword evidence="3" id="KW-1185">Reference proteome</keyword>
<accession>A0AAV3RBH0</accession>
<sequence length="429" mass="48736">MGCGTSKPKVCQNCQAPFSPMQQRSKSMHVHHLPKRETDIIHRVSFTSTTLGSLSLDPLFTNSYIKEELAQEEDFFFEEDLENKCKEDFSMGMIEAKIWSEMIEEKINKVVPKTPSQTPPGEPETIINTWELMEGLEDTSPLRPHHFRSFSFYVQPNHVHSFYDQPTPKVQENDYQEVKRMWLENAENDHESIISEFDPEVISSFRKALEDLPQVDPFRLDPSSNETGDAMMRMDSELEDSDVKKVNGSVVEEYEPEALRVKEKLVLYFTSLRGVRKTYDDCCHVRMILKGLGVKIDERDVSMHSGFKEELKELLGELYPGGSLPKVFIGTKYIGGAAEIRRMHELGQLEKLMETCEIMESTKGGSGGDAGSCEACGDVRFVPCDTCSGSCKIYNEGDFDEGIEEDEYGFQRCPNCNENGLIRCPVCCD</sequence>